<dbReference type="EMBL" id="CAJNOQ010018846">
    <property type="protein sequence ID" value="CAF1437692.1"/>
    <property type="molecule type" value="Genomic_DNA"/>
</dbReference>
<reference evidence="2" key="1">
    <citation type="submission" date="2021-02" db="EMBL/GenBank/DDBJ databases">
        <authorList>
            <person name="Nowell W R."/>
        </authorList>
    </citation>
    <scope>NUCLEOTIDE SEQUENCE</scope>
</reference>
<organism evidence="2 6">
    <name type="scientific">Didymodactylos carnosus</name>
    <dbReference type="NCBI Taxonomy" id="1234261"/>
    <lineage>
        <taxon>Eukaryota</taxon>
        <taxon>Metazoa</taxon>
        <taxon>Spiralia</taxon>
        <taxon>Gnathifera</taxon>
        <taxon>Rotifera</taxon>
        <taxon>Eurotatoria</taxon>
        <taxon>Bdelloidea</taxon>
        <taxon>Philodinida</taxon>
        <taxon>Philodinidae</taxon>
        <taxon>Didymodactylos</taxon>
    </lineage>
</organism>
<dbReference type="Proteomes" id="UP000677228">
    <property type="component" value="Unassembled WGS sequence"/>
</dbReference>
<dbReference type="Proteomes" id="UP000663829">
    <property type="component" value="Unassembled WGS sequence"/>
</dbReference>
<feature type="region of interest" description="Disordered" evidence="1">
    <location>
        <begin position="81"/>
        <end position="138"/>
    </location>
</feature>
<evidence type="ECO:0000313" key="4">
    <source>
        <dbReference type="EMBL" id="CAF4314963.1"/>
    </source>
</evidence>
<proteinExistence type="predicted"/>
<dbReference type="Proteomes" id="UP000681722">
    <property type="component" value="Unassembled WGS sequence"/>
</dbReference>
<feature type="compositionally biased region" description="Polar residues" evidence="1">
    <location>
        <begin position="106"/>
        <end position="130"/>
    </location>
</feature>
<evidence type="ECO:0000256" key="1">
    <source>
        <dbReference type="SAM" id="MobiDB-lite"/>
    </source>
</evidence>
<keyword evidence="6" id="KW-1185">Reference proteome</keyword>
<name>A0A815NH46_9BILA</name>
<gene>
    <name evidence="2" type="ORF">GPM918_LOCUS34260</name>
    <name evidence="3" type="ORF">OVA965_LOCUS41248</name>
    <name evidence="4" type="ORF">SRO942_LOCUS34959</name>
    <name evidence="5" type="ORF">TMI583_LOCUS42844</name>
</gene>
<accession>A0A815NH46</accession>
<evidence type="ECO:0000313" key="5">
    <source>
        <dbReference type="EMBL" id="CAF4387177.1"/>
    </source>
</evidence>
<evidence type="ECO:0000313" key="2">
    <source>
        <dbReference type="EMBL" id="CAF1437692.1"/>
    </source>
</evidence>
<protein>
    <submittedName>
        <fullName evidence="2">Uncharacterized protein</fullName>
    </submittedName>
</protein>
<dbReference type="EMBL" id="CAJNOK010047004">
    <property type="protein sequence ID" value="CAF1585774.1"/>
    <property type="molecule type" value="Genomic_DNA"/>
</dbReference>
<dbReference type="Proteomes" id="UP000682733">
    <property type="component" value="Unassembled WGS sequence"/>
</dbReference>
<evidence type="ECO:0000313" key="6">
    <source>
        <dbReference type="Proteomes" id="UP000663829"/>
    </source>
</evidence>
<dbReference type="OrthoDB" id="10063293at2759"/>
<evidence type="ECO:0000313" key="3">
    <source>
        <dbReference type="EMBL" id="CAF1585774.1"/>
    </source>
</evidence>
<dbReference type="EMBL" id="CAJOBC010084289">
    <property type="protein sequence ID" value="CAF4314963.1"/>
    <property type="molecule type" value="Genomic_DNA"/>
</dbReference>
<sequence>MKYDRRTSQREFKVGDLVWVATTAPQIGYITINRKFQPKFQGPCRLIEQLEPSTFAVRRIDNGVNLGAINVDRIKKYFEPISNYEPSRMNDDDLEAPSSDEHDEASQNPASSNPTPTDRINQQRVSSRQHQLPARYRD</sequence>
<dbReference type="EMBL" id="CAJOBA010070231">
    <property type="protein sequence ID" value="CAF4387177.1"/>
    <property type="molecule type" value="Genomic_DNA"/>
</dbReference>
<dbReference type="AlphaFoldDB" id="A0A815NH46"/>
<comment type="caution">
    <text evidence="2">The sequence shown here is derived from an EMBL/GenBank/DDBJ whole genome shotgun (WGS) entry which is preliminary data.</text>
</comment>